<evidence type="ECO:0000256" key="4">
    <source>
        <dbReference type="ARBA" id="ARBA00022553"/>
    </source>
</evidence>
<feature type="domain" description="PNPLA" evidence="20">
    <location>
        <begin position="882"/>
        <end position="1048"/>
    </location>
</feature>
<dbReference type="InterPro" id="IPR002641">
    <property type="entry name" value="PNPLA_dom"/>
</dbReference>
<comment type="catalytic activity">
    <reaction evidence="16">
        <text>1-hexadecanoyl-sn-glycero-3-phosphocholine + H2O = sn-glycerol 3-phosphocholine + hexadecanoate + H(+)</text>
        <dbReference type="Rhea" id="RHEA:40435"/>
        <dbReference type="ChEBI" id="CHEBI:7896"/>
        <dbReference type="ChEBI" id="CHEBI:15377"/>
        <dbReference type="ChEBI" id="CHEBI:15378"/>
        <dbReference type="ChEBI" id="CHEBI:16870"/>
        <dbReference type="ChEBI" id="CHEBI:72998"/>
    </reaction>
    <physiologicalReaction direction="left-to-right" evidence="16">
        <dbReference type="Rhea" id="RHEA:40436"/>
    </physiologicalReaction>
</comment>
<dbReference type="EnsemblMetazoa" id="CapteT138805">
    <property type="protein sequence ID" value="CapteP138805"/>
    <property type="gene ID" value="CapteG138805"/>
</dbReference>
<feature type="domain" description="Cyclic nucleotide-binding" evidence="19">
    <location>
        <begin position="104"/>
        <end position="231"/>
    </location>
</feature>
<comment type="subcellular location">
    <subcellularLocation>
        <location evidence="1">Endoplasmic reticulum membrane</location>
        <topology evidence="1">Single-pass type III membrane protein</topology>
    </subcellularLocation>
</comment>
<evidence type="ECO:0000256" key="12">
    <source>
        <dbReference type="ARBA" id="ARBA00023136"/>
    </source>
</evidence>
<dbReference type="InterPro" id="IPR056556">
    <property type="entry name" value="NTE1_P-loop_dom"/>
</dbReference>
<keyword evidence="4" id="KW-0597">Phosphoprotein</keyword>
<dbReference type="InterPro" id="IPR050301">
    <property type="entry name" value="NTE"/>
</dbReference>
<evidence type="ECO:0000256" key="9">
    <source>
        <dbReference type="ARBA" id="ARBA00022963"/>
    </source>
</evidence>
<dbReference type="SUPFAM" id="SSF52151">
    <property type="entry name" value="FabD/lysophospholipase-like"/>
    <property type="match status" value="1"/>
</dbReference>
<feature type="active site" description="Nucleophile" evidence="17">
    <location>
        <position position="915"/>
    </location>
</feature>
<evidence type="ECO:0000313" key="23">
    <source>
        <dbReference type="Proteomes" id="UP000014760"/>
    </source>
</evidence>
<evidence type="ECO:0000256" key="3">
    <source>
        <dbReference type="ARBA" id="ARBA00013274"/>
    </source>
</evidence>
<dbReference type="OMA" id="GQQEDRH"/>
<dbReference type="CDD" id="cd07225">
    <property type="entry name" value="Pat_PNPLA6_PNPLA7"/>
    <property type="match status" value="1"/>
</dbReference>
<keyword evidence="7 17" id="KW-0378">Hydrolase</keyword>
<dbReference type="PROSITE" id="PS50042">
    <property type="entry name" value="CNMP_BINDING_3"/>
    <property type="match status" value="3"/>
</dbReference>
<dbReference type="EC" id="3.1.1.5" evidence="3"/>
<protein>
    <recommendedName>
        <fullName evidence="3">lysophospholipase</fullName>
        <ecNumber evidence="3">3.1.1.5</ecNumber>
    </recommendedName>
</protein>
<dbReference type="FunFam" id="2.60.120.10:FF:000012">
    <property type="entry name" value="neuropathy target esterase isoform X2"/>
    <property type="match status" value="1"/>
</dbReference>
<feature type="region of interest" description="Disordered" evidence="18">
    <location>
        <begin position="266"/>
        <end position="296"/>
    </location>
</feature>
<keyword evidence="11 17" id="KW-0443">Lipid metabolism</keyword>
<dbReference type="EMBL" id="KB293180">
    <property type="protein sequence ID" value="ELU16432.1"/>
    <property type="molecule type" value="Genomic_DNA"/>
</dbReference>
<keyword evidence="5" id="KW-0812">Transmembrane</keyword>
<keyword evidence="6" id="KW-0677">Repeat</keyword>
<evidence type="ECO:0000256" key="15">
    <source>
        <dbReference type="ARBA" id="ARBA00048454"/>
    </source>
</evidence>
<dbReference type="SUPFAM" id="SSF51206">
    <property type="entry name" value="cAMP-binding domain-like"/>
    <property type="match status" value="3"/>
</dbReference>
<dbReference type="Gene3D" id="3.40.1090.10">
    <property type="entry name" value="Cytosolic phospholipase A2 catalytic domain"/>
    <property type="match status" value="2"/>
</dbReference>
<gene>
    <name evidence="21" type="ORF">CAPTEDRAFT_138805</name>
</gene>
<dbReference type="STRING" id="283909.R7VCY2"/>
<dbReference type="PROSITE" id="PS01237">
    <property type="entry name" value="UPF0028"/>
    <property type="match status" value="1"/>
</dbReference>
<dbReference type="PANTHER" id="PTHR14226:SF29">
    <property type="entry name" value="NEUROPATHY TARGET ESTERASE SWS"/>
    <property type="match status" value="1"/>
</dbReference>
<dbReference type="GO" id="GO:0005789">
    <property type="term" value="C:endoplasmic reticulum membrane"/>
    <property type="evidence" value="ECO:0007669"/>
    <property type="project" value="UniProtKB-SubCell"/>
</dbReference>
<evidence type="ECO:0000256" key="8">
    <source>
        <dbReference type="ARBA" id="ARBA00022824"/>
    </source>
</evidence>
<keyword evidence="23" id="KW-1185">Reference proteome</keyword>
<keyword evidence="10" id="KW-1133">Transmembrane helix</keyword>
<dbReference type="CDD" id="cd00038">
    <property type="entry name" value="CAP_ED"/>
    <property type="match status" value="3"/>
</dbReference>
<dbReference type="PANTHER" id="PTHR14226">
    <property type="entry name" value="NEUROPATHY TARGET ESTERASE/SWISS CHEESE D.MELANOGASTER"/>
    <property type="match status" value="1"/>
</dbReference>
<comment type="catalytic activity">
    <reaction evidence="15">
        <text>a 1-acyl-sn-glycero-3-phosphocholine + H2O = sn-glycerol 3-phosphocholine + a fatty acid + H(+)</text>
        <dbReference type="Rhea" id="RHEA:15177"/>
        <dbReference type="ChEBI" id="CHEBI:15377"/>
        <dbReference type="ChEBI" id="CHEBI:15378"/>
        <dbReference type="ChEBI" id="CHEBI:16870"/>
        <dbReference type="ChEBI" id="CHEBI:28868"/>
        <dbReference type="ChEBI" id="CHEBI:58168"/>
        <dbReference type="EC" id="3.1.1.5"/>
    </reaction>
    <physiologicalReaction direction="left-to-right" evidence="15">
        <dbReference type="Rhea" id="RHEA:15178"/>
    </physiologicalReaction>
</comment>
<evidence type="ECO:0000259" key="20">
    <source>
        <dbReference type="PROSITE" id="PS51635"/>
    </source>
</evidence>
<evidence type="ECO:0000256" key="11">
    <source>
        <dbReference type="ARBA" id="ARBA00023098"/>
    </source>
</evidence>
<dbReference type="InterPro" id="IPR000595">
    <property type="entry name" value="cNMP-bd_dom"/>
</dbReference>
<evidence type="ECO:0000313" key="22">
    <source>
        <dbReference type="EnsemblMetazoa" id="CapteP138805"/>
    </source>
</evidence>
<evidence type="ECO:0000256" key="18">
    <source>
        <dbReference type="SAM" id="MobiDB-lite"/>
    </source>
</evidence>
<dbReference type="InterPro" id="IPR001423">
    <property type="entry name" value="LysoPLipase_patatin_CS"/>
</dbReference>
<evidence type="ECO:0000259" key="19">
    <source>
        <dbReference type="PROSITE" id="PS50042"/>
    </source>
</evidence>
<keyword evidence="12" id="KW-0472">Membrane</keyword>
<evidence type="ECO:0000256" key="17">
    <source>
        <dbReference type="PROSITE-ProRule" id="PRU01161"/>
    </source>
</evidence>
<dbReference type="Gene3D" id="2.60.120.10">
    <property type="entry name" value="Jelly Rolls"/>
    <property type="match status" value="3"/>
</dbReference>
<evidence type="ECO:0000256" key="2">
    <source>
        <dbReference type="ARBA" id="ARBA00006636"/>
    </source>
</evidence>
<evidence type="ECO:0000256" key="10">
    <source>
        <dbReference type="ARBA" id="ARBA00022989"/>
    </source>
</evidence>
<comment type="catalytic activity">
    <reaction evidence="13">
        <text>1-(9Z-octadecenoyl)-sn-glycero-3-phosphocholine + H2O = sn-glycerol 3-phosphocholine + (9Z)-octadecenoate + H(+)</text>
        <dbReference type="Rhea" id="RHEA:40807"/>
        <dbReference type="ChEBI" id="CHEBI:15377"/>
        <dbReference type="ChEBI" id="CHEBI:15378"/>
        <dbReference type="ChEBI" id="CHEBI:16870"/>
        <dbReference type="ChEBI" id="CHEBI:28610"/>
        <dbReference type="ChEBI" id="CHEBI:30823"/>
    </reaction>
    <physiologicalReaction direction="left-to-right" evidence="13">
        <dbReference type="Rhea" id="RHEA:40808"/>
    </physiologicalReaction>
</comment>
<dbReference type="HOGENOM" id="CLU_000960_1_0_1"/>
<dbReference type="Pfam" id="PF00027">
    <property type="entry name" value="cNMP_binding"/>
    <property type="match status" value="3"/>
</dbReference>
<dbReference type="GO" id="GO:0016042">
    <property type="term" value="P:lipid catabolic process"/>
    <property type="evidence" value="ECO:0007669"/>
    <property type="project" value="UniProtKB-UniRule"/>
</dbReference>
<keyword evidence="8" id="KW-0256">Endoplasmic reticulum</keyword>
<sequence>MVVGSSKPRFRKRDKVLFYGTKMLRRVSCMFNQISTSSGSRRGNKKSRKLVMSIAKKILSLKEQQPQLISREPPASLLEVDVEKEPNEPRLPPEVMYMLRSVRVLGHFETPIFLELCRFMESRFIPQGTLLFRVGDPDDSIYVIQSGRVGVYIADQDGTEHTVKEVGMGDSIHSLLSMMDVLTGHPAPYKTVSAAALVDSTVLRLPIKAFQIVLERFPESMVRVVQIIMVRLQRVTFMALHNYLGLSHELMSSEDKSDKSFEVHSIGISPKGSPIKKPRPQSSLEPKPLLESSSIDADGDVIKTDDESQALFRNRVGSASDYESVSDFDVAMSRARAGRFLDDDPISSGSPPIRGVCPLFIFFSSVQVIPPSISGSLDSQEEVISDEDIIDLAVRDIARLCGLEDTSLLQGKCFMRHIRPGTTLIKQGDQDSHLFFVVTGELQVQQHLVGQESTQRTLFVVHPGEIVGPLAVLTGEPSFFTIRSLGVSRVIIISKNHFYSIMKEQPTVVLNVGHTVVQRLSPFVRQIDFALDWMLIEAGRALYRQSEHSDCIYIILNGRLRSVITQTSGKKELVGEYGRGELVGIVETLTMTERATTMMAVRDTELAQIPEELLNLIKRTHPQVVTRLIHLLGQRILGSLQNKPVVQSALMGLFPIVFFISFFLTVFSEHPNVDPRPTVANLATVAVLAVTEDVPLSNFTLELQNALAGIGMTLRLTREIIRNRLGANALDSMNEYRLSSWLGQQEDIHRMVLYECDPSMTPWTKRCITQADCILIVAMGDQEPTVGKIEKQMENLAVRAQKELILLHREDTRKPKRTVEWLNMRDWCSSHHHIRCPKRVLRKRSKEKIMELYRKIFEENKQDRLSDFSRLARFLTGTSVGLVLGGGGARGCAHVGIIKAMTEVGIPIDMVGGTSIGSLIGAIWADEVNVTRATQRAREFSFDMSSLWRKVIDLTYPVTAMFSGKFMNAGVRNVFQDKQIEDLWIPYFCITTDITSSKMRVHNHGSLWRYVRASMSLSGYLPPLCDPIDGHLLLDGGYVNNLPADVMKSAGAQSIFAVDVGSLDETDLTNYGDELSGWWLLWKKWNPWAAPVKVPNMAEVQARLAYVGCVGQLERVKANDYCEYLRPPIDKYRTLQFASFDEINEVGYNYGKTLFSTWDKKGLVKQLFKESKQSEIKENIHKVLPIEANFTDLAELISRIDSAPRFTDFPSFFINDGLSGGASN</sequence>
<proteinExistence type="inferred from homology"/>
<reference evidence="21 23" key="2">
    <citation type="journal article" date="2013" name="Nature">
        <title>Insights into bilaterian evolution from three spiralian genomes.</title>
        <authorList>
            <person name="Simakov O."/>
            <person name="Marletaz F."/>
            <person name="Cho S.J."/>
            <person name="Edsinger-Gonzales E."/>
            <person name="Havlak P."/>
            <person name="Hellsten U."/>
            <person name="Kuo D.H."/>
            <person name="Larsson T."/>
            <person name="Lv J."/>
            <person name="Arendt D."/>
            <person name="Savage R."/>
            <person name="Osoegawa K."/>
            <person name="de Jong P."/>
            <person name="Grimwood J."/>
            <person name="Chapman J.A."/>
            <person name="Shapiro H."/>
            <person name="Aerts A."/>
            <person name="Otillar R.P."/>
            <person name="Terry A.Y."/>
            <person name="Boore J.L."/>
            <person name="Grigoriev I.V."/>
            <person name="Lindberg D.R."/>
            <person name="Seaver E.C."/>
            <person name="Weisblat D.A."/>
            <person name="Putnam N.H."/>
            <person name="Rokhsar D.S."/>
        </authorList>
    </citation>
    <scope>NUCLEOTIDE SEQUENCE</scope>
    <source>
        <strain evidence="21 23">I ESC-2004</strain>
    </source>
</reference>
<accession>R7VCY2</accession>
<organism evidence="21">
    <name type="scientific">Capitella teleta</name>
    <name type="common">Polychaete worm</name>
    <dbReference type="NCBI Taxonomy" id="283909"/>
    <lineage>
        <taxon>Eukaryota</taxon>
        <taxon>Metazoa</taxon>
        <taxon>Spiralia</taxon>
        <taxon>Lophotrochozoa</taxon>
        <taxon>Annelida</taxon>
        <taxon>Polychaeta</taxon>
        <taxon>Sedentaria</taxon>
        <taxon>Scolecida</taxon>
        <taxon>Capitellidae</taxon>
        <taxon>Capitella</taxon>
    </lineage>
</organism>
<evidence type="ECO:0000256" key="5">
    <source>
        <dbReference type="ARBA" id="ARBA00022692"/>
    </source>
</evidence>
<evidence type="ECO:0000256" key="13">
    <source>
        <dbReference type="ARBA" id="ARBA00047314"/>
    </source>
</evidence>
<evidence type="ECO:0000256" key="7">
    <source>
        <dbReference type="ARBA" id="ARBA00022801"/>
    </source>
</evidence>
<reference evidence="22" key="3">
    <citation type="submission" date="2015-06" db="UniProtKB">
        <authorList>
            <consortium name="EnsemblMetazoa"/>
        </authorList>
    </citation>
    <scope>IDENTIFICATION</scope>
</reference>
<feature type="domain" description="Cyclic nucleotide-binding" evidence="19">
    <location>
        <begin position="530"/>
        <end position="635"/>
    </location>
</feature>
<evidence type="ECO:0000256" key="1">
    <source>
        <dbReference type="ARBA" id="ARBA00004643"/>
    </source>
</evidence>
<dbReference type="Pfam" id="PF24179">
    <property type="entry name" value="NTE_Ploop"/>
    <property type="match status" value="1"/>
</dbReference>
<feature type="short sequence motif" description="GXGXXG" evidence="17">
    <location>
        <begin position="886"/>
        <end position="891"/>
    </location>
</feature>
<dbReference type="FunCoup" id="R7VCY2">
    <property type="interactions" value="481"/>
</dbReference>
<dbReference type="OrthoDB" id="421051at2759"/>
<dbReference type="InterPro" id="IPR014710">
    <property type="entry name" value="RmlC-like_jellyroll"/>
</dbReference>
<feature type="compositionally biased region" description="Low complexity" evidence="18">
    <location>
        <begin position="282"/>
        <end position="294"/>
    </location>
</feature>
<dbReference type="EMBL" id="AMQN01000624">
    <property type="status" value="NOT_ANNOTATED_CDS"/>
    <property type="molecule type" value="Genomic_DNA"/>
</dbReference>
<feature type="active site" description="Proton acceptor" evidence="17">
    <location>
        <position position="1035"/>
    </location>
</feature>
<dbReference type="FunFam" id="3.40.1090.10:FF:000001">
    <property type="entry name" value="neuropathy target esterase isoform X2"/>
    <property type="match status" value="1"/>
</dbReference>
<dbReference type="GO" id="GO:0046470">
    <property type="term" value="P:phosphatidylcholine metabolic process"/>
    <property type="evidence" value="ECO:0007669"/>
    <property type="project" value="InterPro"/>
</dbReference>
<dbReference type="PROSITE" id="PS51635">
    <property type="entry name" value="PNPLA"/>
    <property type="match status" value="1"/>
</dbReference>
<comment type="similarity">
    <text evidence="2">Belongs to the NTE family.</text>
</comment>
<dbReference type="FunFam" id="2.60.120.10:FF:000022">
    <property type="entry name" value="Patatin like phospholipase domain containing 7"/>
    <property type="match status" value="1"/>
</dbReference>
<evidence type="ECO:0000256" key="16">
    <source>
        <dbReference type="ARBA" id="ARBA00048656"/>
    </source>
</evidence>
<dbReference type="InterPro" id="IPR016035">
    <property type="entry name" value="Acyl_Trfase/lysoPLipase"/>
</dbReference>
<dbReference type="GO" id="GO:0004622">
    <property type="term" value="F:phosphatidylcholine lysophospholipase activity"/>
    <property type="evidence" value="ECO:0007669"/>
    <property type="project" value="UniProtKB-EC"/>
</dbReference>
<evidence type="ECO:0000256" key="14">
    <source>
        <dbReference type="ARBA" id="ARBA00048133"/>
    </source>
</evidence>
<evidence type="ECO:0000256" key="6">
    <source>
        <dbReference type="ARBA" id="ARBA00022737"/>
    </source>
</evidence>
<dbReference type="SMART" id="SM00100">
    <property type="entry name" value="cNMP"/>
    <property type="match status" value="3"/>
</dbReference>
<evidence type="ECO:0000313" key="21">
    <source>
        <dbReference type="EMBL" id="ELU16432.1"/>
    </source>
</evidence>
<feature type="domain" description="Cyclic nucleotide-binding" evidence="19">
    <location>
        <begin position="416"/>
        <end position="502"/>
    </location>
</feature>
<dbReference type="Pfam" id="PF01734">
    <property type="entry name" value="Patatin"/>
    <property type="match status" value="1"/>
</dbReference>
<dbReference type="FunFam" id="2.60.120.10:FF:000010">
    <property type="entry name" value="neuropathy target esterase isoform X1"/>
    <property type="match status" value="1"/>
</dbReference>
<dbReference type="Proteomes" id="UP000014760">
    <property type="component" value="Unassembled WGS sequence"/>
</dbReference>
<feature type="short sequence motif" description="DGA/G" evidence="17">
    <location>
        <begin position="1035"/>
        <end position="1037"/>
    </location>
</feature>
<reference evidence="23" key="1">
    <citation type="submission" date="2012-12" db="EMBL/GenBank/DDBJ databases">
        <authorList>
            <person name="Hellsten U."/>
            <person name="Grimwood J."/>
            <person name="Chapman J.A."/>
            <person name="Shapiro H."/>
            <person name="Aerts A."/>
            <person name="Otillar R.P."/>
            <person name="Terry A.Y."/>
            <person name="Boore J.L."/>
            <person name="Simakov O."/>
            <person name="Marletaz F."/>
            <person name="Cho S.-J."/>
            <person name="Edsinger-Gonzales E."/>
            <person name="Havlak P."/>
            <person name="Kuo D.-H."/>
            <person name="Larsson T."/>
            <person name="Lv J."/>
            <person name="Arendt D."/>
            <person name="Savage R."/>
            <person name="Osoegawa K."/>
            <person name="de Jong P."/>
            <person name="Lindberg D.R."/>
            <person name="Seaver E.C."/>
            <person name="Weisblat D.A."/>
            <person name="Putnam N.H."/>
            <person name="Grigoriev I.V."/>
            <person name="Rokhsar D.S."/>
        </authorList>
    </citation>
    <scope>NUCLEOTIDE SEQUENCE</scope>
    <source>
        <strain evidence="23">I ESC-2004</strain>
    </source>
</reference>
<comment type="catalytic activity">
    <reaction evidence="14">
        <text>1-hexadecanoyl-sn-glycero-3-phosphate + H2O = sn-glycerol 3-phosphate + hexadecanoate + H(+)</text>
        <dbReference type="Rhea" id="RHEA:49092"/>
        <dbReference type="ChEBI" id="CHEBI:7896"/>
        <dbReference type="ChEBI" id="CHEBI:15377"/>
        <dbReference type="ChEBI" id="CHEBI:15378"/>
        <dbReference type="ChEBI" id="CHEBI:57518"/>
        <dbReference type="ChEBI" id="CHEBI:57597"/>
    </reaction>
    <physiologicalReaction direction="left-to-right" evidence="14">
        <dbReference type="Rhea" id="RHEA:49093"/>
    </physiologicalReaction>
</comment>
<dbReference type="AlphaFoldDB" id="R7VCY2"/>
<name>R7VCY2_CAPTE</name>
<dbReference type="InterPro" id="IPR018490">
    <property type="entry name" value="cNMP-bd_dom_sf"/>
</dbReference>
<feature type="short sequence motif" description="GXSXG" evidence="17">
    <location>
        <begin position="913"/>
        <end position="917"/>
    </location>
</feature>
<keyword evidence="9 17" id="KW-0442">Lipid degradation</keyword>